<feature type="region of interest" description="Disordered" evidence="1">
    <location>
        <begin position="96"/>
        <end position="197"/>
    </location>
</feature>
<dbReference type="Proteomes" id="UP000741360">
    <property type="component" value="Unassembled WGS sequence"/>
</dbReference>
<comment type="caution">
    <text evidence="3">The sequence shown here is derived from an EMBL/GenBank/DDBJ whole genome shotgun (WGS) entry which is preliminary data.</text>
</comment>
<dbReference type="AlphaFoldDB" id="A0A932M1H6"/>
<proteinExistence type="predicted"/>
<feature type="compositionally biased region" description="Gly residues" evidence="1">
    <location>
        <begin position="180"/>
        <end position="197"/>
    </location>
</feature>
<organism evidence="3 4">
    <name type="scientific">Tectimicrobiota bacterium</name>
    <dbReference type="NCBI Taxonomy" id="2528274"/>
    <lineage>
        <taxon>Bacteria</taxon>
        <taxon>Pseudomonadati</taxon>
        <taxon>Nitrospinota/Tectimicrobiota group</taxon>
        <taxon>Candidatus Tectimicrobiota</taxon>
    </lineage>
</organism>
<evidence type="ECO:0000256" key="1">
    <source>
        <dbReference type="SAM" id="MobiDB-lite"/>
    </source>
</evidence>
<name>A0A932M1H6_UNCTE</name>
<evidence type="ECO:0008006" key="5">
    <source>
        <dbReference type="Google" id="ProtNLM"/>
    </source>
</evidence>
<keyword evidence="2" id="KW-0732">Signal</keyword>
<protein>
    <recommendedName>
        <fullName evidence="5">DUF2680 domain-containing protein</fullName>
    </recommendedName>
</protein>
<feature type="compositionally biased region" description="Basic and acidic residues" evidence="1">
    <location>
        <begin position="135"/>
        <end position="148"/>
    </location>
</feature>
<dbReference type="EMBL" id="JACPSX010000261">
    <property type="protein sequence ID" value="MBI3016058.1"/>
    <property type="molecule type" value="Genomic_DNA"/>
</dbReference>
<feature type="chain" id="PRO_5038032689" description="DUF2680 domain-containing protein" evidence="2">
    <location>
        <begin position="22"/>
        <end position="197"/>
    </location>
</feature>
<evidence type="ECO:0000313" key="4">
    <source>
        <dbReference type="Proteomes" id="UP000741360"/>
    </source>
</evidence>
<evidence type="ECO:0000313" key="3">
    <source>
        <dbReference type="EMBL" id="MBI3016058.1"/>
    </source>
</evidence>
<accession>A0A932M1H6</accession>
<reference evidence="3" key="1">
    <citation type="submission" date="2020-07" db="EMBL/GenBank/DDBJ databases">
        <title>Huge and variable diversity of episymbiotic CPR bacteria and DPANN archaea in groundwater ecosystems.</title>
        <authorList>
            <person name="He C.Y."/>
            <person name="Keren R."/>
            <person name="Whittaker M."/>
            <person name="Farag I.F."/>
            <person name="Doudna J."/>
            <person name="Cate J.H.D."/>
            <person name="Banfield J.F."/>
        </authorList>
    </citation>
    <scope>NUCLEOTIDE SEQUENCE</scope>
    <source>
        <strain evidence="3">NC_groundwater_717_Ag_S-0.2um_59_8</strain>
    </source>
</reference>
<sequence length="197" mass="20956">MRYILVTTLLTITMLAAPVLAQTTDQGTFDSLPPGEQKIADALFNAQVTNSTEGSPTPLTRDDIATMKQSGKGWGEIFQEMKSQGLVQEKNLGRVVSGSAREHRGASSATRTEAREGKSMTGALRTPESGSATGRSRDHFRGQVEENSRATFSSHGRSGWRASSGPGQWRKGFGNSFDTGGFGRSGHGAGHGRGGRK</sequence>
<evidence type="ECO:0000256" key="2">
    <source>
        <dbReference type="SAM" id="SignalP"/>
    </source>
</evidence>
<feature type="signal peptide" evidence="2">
    <location>
        <begin position="1"/>
        <end position="21"/>
    </location>
</feature>
<gene>
    <name evidence="3" type="ORF">HYY65_13590</name>
</gene>